<accession>A0A1Y0L4S8</accession>
<dbReference type="AlphaFoldDB" id="A0A1Y0L4S8"/>
<dbReference type="RefSeq" id="WP_087487116.1">
    <property type="nucleotide sequence ID" value="NZ_CP015579.1"/>
</dbReference>
<dbReference type="EMBL" id="CP015581">
    <property type="protein sequence ID" value="ARU96768.1"/>
    <property type="molecule type" value="Genomic_DNA"/>
</dbReference>
<dbReference type="PROSITE" id="PS50932">
    <property type="entry name" value="HTH_LACI_2"/>
    <property type="match status" value="1"/>
</dbReference>
<dbReference type="GO" id="GO:0000976">
    <property type="term" value="F:transcription cis-regulatory region binding"/>
    <property type="evidence" value="ECO:0007669"/>
    <property type="project" value="TreeGrafter"/>
</dbReference>
<proteinExistence type="predicted"/>
<dbReference type="InterPro" id="IPR000843">
    <property type="entry name" value="HTH_LacI"/>
</dbReference>
<evidence type="ECO:0000259" key="4">
    <source>
        <dbReference type="PROSITE" id="PS50932"/>
    </source>
</evidence>
<name>A0A1Y0L4S8_TATCI</name>
<dbReference type="OrthoDB" id="9798934at2"/>
<keyword evidence="3" id="KW-0804">Transcription</keyword>
<evidence type="ECO:0000313" key="7">
    <source>
        <dbReference type="Proteomes" id="UP000195729"/>
    </source>
</evidence>
<evidence type="ECO:0000256" key="1">
    <source>
        <dbReference type="ARBA" id="ARBA00023015"/>
    </source>
</evidence>
<dbReference type="Pfam" id="PF13377">
    <property type="entry name" value="Peripla_BP_3"/>
    <property type="match status" value="1"/>
</dbReference>
<dbReference type="InterPro" id="IPR010982">
    <property type="entry name" value="Lambda_DNA-bd_dom_sf"/>
</dbReference>
<evidence type="ECO:0000256" key="3">
    <source>
        <dbReference type="ARBA" id="ARBA00023163"/>
    </source>
</evidence>
<dbReference type="SUPFAM" id="SSF53822">
    <property type="entry name" value="Periplasmic binding protein-like I"/>
    <property type="match status" value="1"/>
</dbReference>
<dbReference type="Gene3D" id="1.10.260.40">
    <property type="entry name" value="lambda repressor-like DNA-binding domains"/>
    <property type="match status" value="1"/>
</dbReference>
<dbReference type="PANTHER" id="PTHR30146">
    <property type="entry name" value="LACI-RELATED TRANSCRIPTIONAL REPRESSOR"/>
    <property type="match status" value="1"/>
</dbReference>
<dbReference type="Pfam" id="PF00356">
    <property type="entry name" value="LacI"/>
    <property type="match status" value="1"/>
</dbReference>
<keyword evidence="2" id="KW-0238">DNA-binding</keyword>
<protein>
    <recommendedName>
        <fullName evidence="4">HTH lacI-type domain-containing protein</fullName>
    </recommendedName>
</protein>
<evidence type="ECO:0000313" key="5">
    <source>
        <dbReference type="EMBL" id="ARU92730.1"/>
    </source>
</evidence>
<sequence length="334" mass="36967">MANIIDIAKKTGLSPSTVSRALSKPEKVAAGTRQRVLAAIDEAGYETNIFARNLRQGGSRTIGLVVSDILNPFHAMIVKSIQDEVYREGFTLMVGSSDEDPRREETLIAQLRSHQLQGLIIIPTLQARENLKNIDHIPVIEIDRCSGHPQTENIRLNNAEGMRLATEHLTDLGHRHIAYIGGSITAETFKERLEGFRHSCPAKVTQEVFELPAISGLQAGADEICRTLLRRSRDQRPTAIIAANNDIASGVVQAIYQSGLSLPDDLSFIAFDDPEWAAFFPCPITTVRQPVYLMGQFAAQRLFSRIRGEQTHSDPLSRFAPQLIVRRSTTPPVV</sequence>
<dbReference type="PANTHER" id="PTHR30146:SF138">
    <property type="entry name" value="TRANSCRIPTIONAL REGULATORY PROTEIN"/>
    <property type="match status" value="1"/>
</dbReference>
<gene>
    <name evidence="5" type="ORF">A7K98_02325</name>
    <name evidence="6" type="ORF">A7K99_02325</name>
</gene>
<dbReference type="InterPro" id="IPR028082">
    <property type="entry name" value="Peripla_BP_I"/>
</dbReference>
<keyword evidence="7" id="KW-1185">Reference proteome</keyword>
<dbReference type="Proteomes" id="UP000195814">
    <property type="component" value="Chromosome"/>
</dbReference>
<keyword evidence="1" id="KW-0805">Transcription regulation</keyword>
<reference evidence="7 8" key="1">
    <citation type="submission" date="2016-05" db="EMBL/GenBank/DDBJ databases">
        <title>Complete genome sequence of two 2,5-diketo-D-glunonic acid producing strain Tatumella citrea.</title>
        <authorList>
            <person name="Duan C."/>
            <person name="Yang J."/>
            <person name="Yang S."/>
        </authorList>
    </citation>
    <scope>NUCLEOTIDE SEQUENCE [LARGE SCALE GENOMIC DNA]</scope>
    <source>
        <strain evidence="6 7">ATCC 39140</strain>
        <strain evidence="5 8">DSM 13699</strain>
    </source>
</reference>
<dbReference type="GO" id="GO:0003700">
    <property type="term" value="F:DNA-binding transcription factor activity"/>
    <property type="evidence" value="ECO:0007669"/>
    <property type="project" value="TreeGrafter"/>
</dbReference>
<dbReference type="CDD" id="cd06267">
    <property type="entry name" value="PBP1_LacI_sugar_binding-like"/>
    <property type="match status" value="1"/>
</dbReference>
<organism evidence="5 8">
    <name type="scientific">Tatumella citrea</name>
    <name type="common">Pantoea citrea</name>
    <dbReference type="NCBI Taxonomy" id="53336"/>
    <lineage>
        <taxon>Bacteria</taxon>
        <taxon>Pseudomonadati</taxon>
        <taxon>Pseudomonadota</taxon>
        <taxon>Gammaproteobacteria</taxon>
        <taxon>Enterobacterales</taxon>
        <taxon>Erwiniaceae</taxon>
        <taxon>Tatumella</taxon>
    </lineage>
</organism>
<dbReference type="SMART" id="SM00354">
    <property type="entry name" value="HTH_LACI"/>
    <property type="match status" value="1"/>
</dbReference>
<dbReference type="Gene3D" id="3.40.50.2300">
    <property type="match status" value="2"/>
</dbReference>
<evidence type="ECO:0000313" key="8">
    <source>
        <dbReference type="Proteomes" id="UP000195814"/>
    </source>
</evidence>
<dbReference type="KEGG" id="tci:A7K98_02325"/>
<dbReference type="CDD" id="cd01392">
    <property type="entry name" value="HTH_LacI"/>
    <property type="match status" value="1"/>
</dbReference>
<dbReference type="SUPFAM" id="SSF47413">
    <property type="entry name" value="lambda repressor-like DNA-binding domains"/>
    <property type="match status" value="1"/>
</dbReference>
<feature type="domain" description="HTH lacI-type" evidence="4">
    <location>
        <begin position="2"/>
        <end position="56"/>
    </location>
</feature>
<dbReference type="Proteomes" id="UP000195729">
    <property type="component" value="Chromosome"/>
</dbReference>
<dbReference type="EMBL" id="CP015579">
    <property type="protein sequence ID" value="ARU92730.1"/>
    <property type="molecule type" value="Genomic_DNA"/>
</dbReference>
<evidence type="ECO:0000256" key="2">
    <source>
        <dbReference type="ARBA" id="ARBA00023125"/>
    </source>
</evidence>
<evidence type="ECO:0000313" key="6">
    <source>
        <dbReference type="EMBL" id="ARU96768.1"/>
    </source>
</evidence>
<dbReference type="InterPro" id="IPR046335">
    <property type="entry name" value="LacI/GalR-like_sensor"/>
</dbReference>